<gene>
    <name evidence="2" type="ORF">NBG4_90022</name>
</gene>
<feature type="binding site" evidence="1">
    <location>
        <position position="36"/>
    </location>
    <ligand>
        <name>Mg(2+)</name>
        <dbReference type="ChEBI" id="CHEBI:18420"/>
        <label>1</label>
    </ligand>
</feature>
<feature type="binding site" evidence="1">
    <location>
        <position position="208"/>
    </location>
    <ligand>
        <name>Mg(2+)</name>
        <dbReference type="ChEBI" id="CHEBI:18420"/>
        <label>1</label>
    </ligand>
</feature>
<dbReference type="AlphaFoldDB" id="A0A2U3QKY5"/>
<keyword evidence="1" id="KW-0479">Metal-binding</keyword>
<reference evidence="3" key="1">
    <citation type="submission" date="2018-03" db="EMBL/GenBank/DDBJ databases">
        <authorList>
            <person name="Zecchin S."/>
        </authorList>
    </citation>
    <scope>NUCLEOTIDE SEQUENCE [LARGE SCALE GENOMIC DNA]</scope>
</reference>
<dbReference type="InterPro" id="IPR005502">
    <property type="entry name" value="Ribosyl_crysJ1"/>
</dbReference>
<protein>
    <submittedName>
        <fullName evidence="2">ADP-ribosylation/Crystallin J1</fullName>
    </submittedName>
</protein>
<feature type="binding site" evidence="1">
    <location>
        <position position="211"/>
    </location>
    <ligand>
        <name>Mg(2+)</name>
        <dbReference type="ChEBI" id="CHEBI:18420"/>
        <label>1</label>
    </ligand>
</feature>
<dbReference type="EMBL" id="OUUY01000141">
    <property type="protein sequence ID" value="SPQ02078.1"/>
    <property type="molecule type" value="Genomic_DNA"/>
</dbReference>
<dbReference type="InterPro" id="IPR050792">
    <property type="entry name" value="ADP-ribosylglycohydrolase"/>
</dbReference>
<evidence type="ECO:0000313" key="2">
    <source>
        <dbReference type="EMBL" id="SPQ02078.1"/>
    </source>
</evidence>
<dbReference type="OrthoDB" id="9814572at2"/>
<feature type="binding site" evidence="1">
    <location>
        <position position="35"/>
    </location>
    <ligand>
        <name>Mg(2+)</name>
        <dbReference type="ChEBI" id="CHEBI:18420"/>
        <label>1</label>
    </ligand>
</feature>
<evidence type="ECO:0000313" key="3">
    <source>
        <dbReference type="Proteomes" id="UP000245125"/>
    </source>
</evidence>
<dbReference type="InterPro" id="IPR036705">
    <property type="entry name" value="Ribosyl_crysJ1_sf"/>
</dbReference>
<accession>A0A2U3QKY5</accession>
<name>A0A2U3QKY5_9BACT</name>
<sequence length="258" mass="28603">MIGAIAGDIIGSVYEWENVKTTDFDFFDPRCRFTDDTVMTVAVADCLLSGREYSEVFREYGRRYPDAGYGGLFRKWLFSRNPQPYNSYGNGSAMRVSPVGFASSKLEAVIDEAKKSAKVTHNHVEGIKGAQAVASAIFLAREGKNKEEIQIFIKDRFGYDLHKRLDDIRPGYSFDATCQGSVPEAIIAFLESRDYEDAVRKAVSLGGDSDTIACITGGIAQAYYKHIPRFIVEKVRGALPADFLKIVDDFNNAFGVAI</sequence>
<keyword evidence="3" id="KW-1185">Reference proteome</keyword>
<feature type="binding site" evidence="1">
    <location>
        <position position="210"/>
    </location>
    <ligand>
        <name>Mg(2+)</name>
        <dbReference type="ChEBI" id="CHEBI:18420"/>
        <label>1</label>
    </ligand>
</feature>
<dbReference type="Proteomes" id="UP000245125">
    <property type="component" value="Unassembled WGS sequence"/>
</dbReference>
<dbReference type="Pfam" id="PF03747">
    <property type="entry name" value="ADP_ribosyl_GH"/>
    <property type="match status" value="1"/>
</dbReference>
<evidence type="ECO:0000256" key="1">
    <source>
        <dbReference type="PIRSR" id="PIRSR605502-1"/>
    </source>
</evidence>
<dbReference type="PANTHER" id="PTHR16222:SF12">
    <property type="entry name" value="ADP-RIBOSYLGLYCOHYDROLASE-RELATED"/>
    <property type="match status" value="1"/>
</dbReference>
<proteinExistence type="predicted"/>
<feature type="binding site" evidence="1">
    <location>
        <position position="34"/>
    </location>
    <ligand>
        <name>Mg(2+)</name>
        <dbReference type="ChEBI" id="CHEBI:18420"/>
        <label>1</label>
    </ligand>
</feature>
<dbReference type="SUPFAM" id="SSF101478">
    <property type="entry name" value="ADP-ribosylglycohydrolase"/>
    <property type="match status" value="1"/>
</dbReference>
<keyword evidence="1" id="KW-0460">Magnesium</keyword>
<dbReference type="PANTHER" id="PTHR16222">
    <property type="entry name" value="ADP-RIBOSYLGLYCOHYDROLASE"/>
    <property type="match status" value="1"/>
</dbReference>
<organism evidence="2 3">
    <name type="scientific">Candidatus Sulfobium mesophilum</name>
    <dbReference type="NCBI Taxonomy" id="2016548"/>
    <lineage>
        <taxon>Bacteria</taxon>
        <taxon>Pseudomonadati</taxon>
        <taxon>Nitrospirota</taxon>
        <taxon>Nitrospiria</taxon>
        <taxon>Nitrospirales</taxon>
        <taxon>Nitrospiraceae</taxon>
        <taxon>Candidatus Sulfobium</taxon>
    </lineage>
</organism>
<comment type="cofactor">
    <cofactor evidence="1">
        <name>Mg(2+)</name>
        <dbReference type="ChEBI" id="CHEBI:18420"/>
    </cofactor>
    <text evidence="1">Binds 2 magnesium ions per subunit.</text>
</comment>
<dbReference type="Gene3D" id="1.10.4080.10">
    <property type="entry name" value="ADP-ribosylation/Crystallin J1"/>
    <property type="match status" value="1"/>
</dbReference>
<dbReference type="GO" id="GO:0046872">
    <property type="term" value="F:metal ion binding"/>
    <property type="evidence" value="ECO:0007669"/>
    <property type="project" value="UniProtKB-KW"/>
</dbReference>